<keyword evidence="2" id="KW-1185">Reference proteome</keyword>
<name>A0A8J7WQP9_9ACTN</name>
<reference evidence="1" key="1">
    <citation type="submission" date="2021-04" db="EMBL/GenBank/DDBJ databases">
        <title>Genome based classification of Actinospica acidithermotolerans sp. nov., an actinobacterium isolated from an Indonesian hot spring.</title>
        <authorList>
            <person name="Kusuma A.B."/>
            <person name="Putra K.E."/>
            <person name="Nafisah S."/>
            <person name="Loh J."/>
            <person name="Nouioui I."/>
            <person name="Goodfellow M."/>
        </authorList>
    </citation>
    <scope>NUCLEOTIDE SEQUENCE</scope>
    <source>
        <strain evidence="1">DSM 45618</strain>
    </source>
</reference>
<dbReference type="Proteomes" id="UP000677913">
    <property type="component" value="Unassembled WGS sequence"/>
</dbReference>
<proteinExistence type="predicted"/>
<comment type="caution">
    <text evidence="1">The sequence shown here is derived from an EMBL/GenBank/DDBJ whole genome shotgun (WGS) entry which is preliminary data.</text>
</comment>
<dbReference type="EMBL" id="JAGSXH010000099">
    <property type="protein sequence ID" value="MBS2965748.1"/>
    <property type="molecule type" value="Genomic_DNA"/>
</dbReference>
<evidence type="ECO:0000313" key="1">
    <source>
        <dbReference type="EMBL" id="MBS2965748.1"/>
    </source>
</evidence>
<organism evidence="1 2">
    <name type="scientific">Actinocrinis puniceicyclus</name>
    <dbReference type="NCBI Taxonomy" id="977794"/>
    <lineage>
        <taxon>Bacteria</taxon>
        <taxon>Bacillati</taxon>
        <taxon>Actinomycetota</taxon>
        <taxon>Actinomycetes</taxon>
        <taxon>Catenulisporales</taxon>
        <taxon>Actinospicaceae</taxon>
        <taxon>Actinocrinis</taxon>
    </lineage>
</organism>
<dbReference type="AlphaFoldDB" id="A0A8J7WQP9"/>
<dbReference type="RefSeq" id="WP_211470133.1">
    <property type="nucleotide sequence ID" value="NZ_JAGSXH010000099.1"/>
</dbReference>
<accession>A0A8J7WQP9</accession>
<protein>
    <submittedName>
        <fullName evidence="1">Uncharacterized protein</fullName>
    </submittedName>
</protein>
<sequence length="81" mass="8342">MSVPRHEGSVLLDDSTGRRCLFVAIPVVRVLAKESGTITAFVTLTARASRPTGAHHALLALGSGACATFAFRTSAGTGRCA</sequence>
<evidence type="ECO:0000313" key="2">
    <source>
        <dbReference type="Proteomes" id="UP000677913"/>
    </source>
</evidence>
<gene>
    <name evidence="1" type="ORF">KGA66_22035</name>
</gene>